<name>A0A2B4SJ88_STYPI</name>
<feature type="compositionally biased region" description="Basic residues" evidence="1">
    <location>
        <begin position="775"/>
        <end position="795"/>
    </location>
</feature>
<dbReference type="EMBL" id="LSMT01000070">
    <property type="protein sequence ID" value="PFX29163.1"/>
    <property type="molecule type" value="Genomic_DNA"/>
</dbReference>
<protein>
    <recommendedName>
        <fullName evidence="2">MULE transposase domain-containing protein</fullName>
    </recommendedName>
</protein>
<feature type="domain" description="MULE transposase" evidence="2">
    <location>
        <begin position="304"/>
        <end position="404"/>
    </location>
</feature>
<gene>
    <name evidence="3" type="ORF">AWC38_SpisGene6069</name>
</gene>
<dbReference type="AlphaFoldDB" id="A0A2B4SJ88"/>
<dbReference type="InterPro" id="IPR018289">
    <property type="entry name" value="MULE_transposase_dom"/>
</dbReference>
<reference evidence="4" key="1">
    <citation type="journal article" date="2017" name="bioRxiv">
        <title>Comparative analysis of the genomes of Stylophora pistillata and Acropora digitifera provides evidence for extensive differences between species of corals.</title>
        <authorList>
            <person name="Voolstra C.R."/>
            <person name="Li Y."/>
            <person name="Liew Y.J."/>
            <person name="Baumgarten S."/>
            <person name="Zoccola D."/>
            <person name="Flot J.-F."/>
            <person name="Tambutte S."/>
            <person name="Allemand D."/>
            <person name="Aranda M."/>
        </authorList>
    </citation>
    <scope>NUCLEOTIDE SEQUENCE [LARGE SCALE GENOMIC DNA]</scope>
</reference>
<dbReference type="Pfam" id="PF10551">
    <property type="entry name" value="MULE"/>
    <property type="match status" value="1"/>
</dbReference>
<keyword evidence="4" id="KW-1185">Reference proteome</keyword>
<proteinExistence type="predicted"/>
<organism evidence="3 4">
    <name type="scientific">Stylophora pistillata</name>
    <name type="common">Smooth cauliflower coral</name>
    <dbReference type="NCBI Taxonomy" id="50429"/>
    <lineage>
        <taxon>Eukaryota</taxon>
        <taxon>Metazoa</taxon>
        <taxon>Cnidaria</taxon>
        <taxon>Anthozoa</taxon>
        <taxon>Hexacorallia</taxon>
        <taxon>Scleractinia</taxon>
        <taxon>Astrocoeniina</taxon>
        <taxon>Pocilloporidae</taxon>
        <taxon>Stylophora</taxon>
    </lineage>
</organism>
<evidence type="ECO:0000313" key="4">
    <source>
        <dbReference type="Proteomes" id="UP000225706"/>
    </source>
</evidence>
<accession>A0A2B4SJ88</accession>
<dbReference type="OrthoDB" id="5975592at2759"/>
<feature type="region of interest" description="Disordered" evidence="1">
    <location>
        <begin position="633"/>
        <end position="652"/>
    </location>
</feature>
<comment type="caution">
    <text evidence="3">The sequence shown here is derived from an EMBL/GenBank/DDBJ whole genome shotgun (WGS) entry which is preliminary data.</text>
</comment>
<sequence length="795" mass="90583">MADKPDNFLKDLISSAIKEVESKRKSFESTQITKESFLASLPDDSFYYLKAISGNGEKFKVHFLTEDITKENLEQWISEYEVINSISVKLKTKKAPTSGYVLQNYYRCQHNTRNWSPSKDPQQKLYLNPSARVKNTNCPFQMIVKIDSEGCCSVDIEWDHNHSLETLETSNFRDLSPECTERVLKLFESGHTPATARQQYLKELKESCQDELEFHRKKANRAVMPRKRDFSYLYTQFGKDRYGGQGVMMFERLAERLEQYKKDNPEATTCYQIYEGDNTPLIIAIVTPLMNRVHKEVQQSGEMVFVDATSNTEEHNLKVFLMCTNNVSGALPLGILITSDEQERTLKQGFEMFRSCLPEYAFNDRGREQGPQAILTDNCKEERNALKSVWPTSVLLLCIFHMLQQLWRWLHESKNSISQADRPYFLTLFKRSLYAETKQDFENCFSELLNDGRCKKYPDLVSYLQNLYNDKESFALCFRTELLVRGNHTNNFAEAQFLVLKDVILQRTKEYNVVGLLDKLTIDLEDHYKNKLLSIADGSFDGVYRHRFFGKGKNGSTGFKVPDKKDLDAYLSTVENFGNNVFKVGSSSDSSHSDAGQTSQTDGSNGFVTEASTSMETAQQGPNCSTAELIQSNDDEDEHSTEPTQSNDDDEDDSIANAEQLLRNSCEKIIQKLQSSRDLNLAKGVIRFAKRVTSLTAARSMHSNLASALFSFGSSEVKKTGNGKKIRVQPNRKRKCGSGSHQVVSKGRPVQLQEPTSKRKRTHDLAKAVQTNTKSSKKSGSHTMKSKTKHMQRKK</sequence>
<evidence type="ECO:0000259" key="2">
    <source>
        <dbReference type="Pfam" id="PF10551"/>
    </source>
</evidence>
<dbReference type="PANTHER" id="PTHR35385">
    <property type="entry name" value="PROTEIN B, PUTATIVE-RELATED-RELATED"/>
    <property type="match status" value="1"/>
</dbReference>
<feature type="compositionally biased region" description="Polar residues" evidence="1">
    <location>
        <begin position="595"/>
        <end position="608"/>
    </location>
</feature>
<dbReference type="STRING" id="50429.A0A2B4SJ88"/>
<feature type="region of interest" description="Disordered" evidence="1">
    <location>
        <begin position="731"/>
        <end position="795"/>
    </location>
</feature>
<dbReference type="PANTHER" id="PTHR35385:SF2">
    <property type="entry name" value="PROTEIN B, PUTATIVE-RELATED"/>
    <property type="match status" value="1"/>
</dbReference>
<feature type="region of interest" description="Disordered" evidence="1">
    <location>
        <begin position="585"/>
        <end position="608"/>
    </location>
</feature>
<evidence type="ECO:0000313" key="3">
    <source>
        <dbReference type="EMBL" id="PFX29163.1"/>
    </source>
</evidence>
<dbReference type="Proteomes" id="UP000225706">
    <property type="component" value="Unassembled WGS sequence"/>
</dbReference>
<evidence type="ECO:0000256" key="1">
    <source>
        <dbReference type="SAM" id="MobiDB-lite"/>
    </source>
</evidence>